<accession>A0A8H9YB34</accession>
<dbReference type="EMBL" id="JACHWT010000009">
    <property type="protein sequence ID" value="MBB3116766.1"/>
    <property type="molecule type" value="Genomic_DNA"/>
</dbReference>
<dbReference type="InterPro" id="IPR000073">
    <property type="entry name" value="AB_hydrolase_1"/>
</dbReference>
<dbReference type="AlphaFoldDB" id="A0A8H9YB34"/>
<dbReference type="GO" id="GO:0004177">
    <property type="term" value="F:aminopeptidase activity"/>
    <property type="evidence" value="ECO:0007669"/>
    <property type="project" value="UniProtKB-EC"/>
</dbReference>
<evidence type="ECO:0000256" key="1">
    <source>
        <dbReference type="ARBA" id="ARBA00010088"/>
    </source>
</evidence>
<evidence type="ECO:0000259" key="3">
    <source>
        <dbReference type="Pfam" id="PF00561"/>
    </source>
</evidence>
<keyword evidence="2" id="KW-0378">Hydrolase</keyword>
<dbReference type="Pfam" id="PF00561">
    <property type="entry name" value="Abhydrolase_1"/>
    <property type="match status" value="1"/>
</dbReference>
<sequence>MSPSTGLTTTTTRRHGHTVHEHLLTAPLDHRAPDPRRIDVYAREYVADGGADRPALLFLQGGPGCPSPRPTAPTGTPGGWLGEALRHWRVILLDQRGTGRSTPVDAADPTSLGATPAEQAEYLTHLRADDIVRDAELLRHALIADGHLPDAPWALLGQSFGGFCITTYLSVAPQGVAEAYLTGGLPGFADDPHTRVDDVYRATYARTAVRNRRFHRRVPWAAGRVREVCAHLDDHDERLPSGERLSSRRFRTVGMSLGRTGGVDTLAYLLEDPFRTVRGERRLGTPFLARTAAMLDLRETPLYAVLHESIYGQDTATAWSADRLRATAGDDDGIAAGFAEDLAGTGDDPVFLTGEHFFPWHLEEDPALRPWRDVAEILARKDDWTPLYDAAALRAVDVPTAAAVYLDDMFVPHDLSTATAELIGADGTPLRPFVTNLWEHNGIGVDGAGILRRLRQLAHDH</sequence>
<dbReference type="PANTHER" id="PTHR43248:SF2">
    <property type="entry name" value="PROLYL AMINOPEPTIDASE"/>
    <property type="match status" value="1"/>
</dbReference>
<dbReference type="InterPro" id="IPR051601">
    <property type="entry name" value="Serine_prot/Carboxylest_S33"/>
</dbReference>
<gene>
    <name evidence="4" type="ORF">FHU32_002016</name>
</gene>
<dbReference type="PANTHER" id="PTHR43248">
    <property type="entry name" value="2-SUCCINYL-6-HYDROXY-2,4-CYCLOHEXADIENE-1-CARBOXYLATE SYNTHASE"/>
    <property type="match status" value="1"/>
</dbReference>
<dbReference type="RefSeq" id="WP_010264434.1">
    <property type="nucleotide sequence ID" value="NZ_AENJ01000011.1"/>
</dbReference>
<protein>
    <submittedName>
        <fullName evidence="4">Pimeloyl-ACP methyl ester carboxylesterase</fullName>
    </submittedName>
</protein>
<dbReference type="SUPFAM" id="SSF53474">
    <property type="entry name" value="alpha/beta-Hydrolases"/>
    <property type="match status" value="1"/>
</dbReference>
<comment type="caution">
    <text evidence="4">The sequence shown here is derived from an EMBL/GenBank/DDBJ whole genome shotgun (WGS) entry which is preliminary data.</text>
</comment>
<evidence type="ECO:0000256" key="2">
    <source>
        <dbReference type="ARBA" id="ARBA00022801"/>
    </source>
</evidence>
<name>A0A8H9YB34_9CORY</name>
<organism evidence="4 5">
    <name type="scientific">Corynebacterium bovis DSM 20582 = CIP 54.80</name>
    <dbReference type="NCBI Taxonomy" id="927655"/>
    <lineage>
        <taxon>Bacteria</taxon>
        <taxon>Bacillati</taxon>
        <taxon>Actinomycetota</taxon>
        <taxon>Actinomycetes</taxon>
        <taxon>Mycobacteriales</taxon>
        <taxon>Corynebacteriaceae</taxon>
        <taxon>Corynebacterium</taxon>
    </lineage>
</organism>
<dbReference type="GO" id="GO:0006508">
    <property type="term" value="P:proteolysis"/>
    <property type="evidence" value="ECO:0007669"/>
    <property type="project" value="InterPro"/>
</dbReference>
<dbReference type="Proteomes" id="UP000612712">
    <property type="component" value="Unassembled WGS sequence"/>
</dbReference>
<feature type="domain" description="AB hydrolase-1" evidence="3">
    <location>
        <begin position="54"/>
        <end position="268"/>
    </location>
</feature>
<dbReference type="Gene3D" id="3.40.50.1820">
    <property type="entry name" value="alpha/beta hydrolase"/>
    <property type="match status" value="1"/>
</dbReference>
<comment type="similarity">
    <text evidence="1">Belongs to the peptidase S33 family.</text>
</comment>
<dbReference type="InterPro" id="IPR029058">
    <property type="entry name" value="AB_hydrolase_fold"/>
</dbReference>
<evidence type="ECO:0000313" key="5">
    <source>
        <dbReference type="Proteomes" id="UP000612712"/>
    </source>
</evidence>
<dbReference type="InterPro" id="IPR002410">
    <property type="entry name" value="Peptidase_S33"/>
</dbReference>
<proteinExistence type="inferred from homology"/>
<evidence type="ECO:0000313" key="4">
    <source>
        <dbReference type="EMBL" id="MBB3116766.1"/>
    </source>
</evidence>
<dbReference type="PRINTS" id="PR00793">
    <property type="entry name" value="PROAMNOPTASE"/>
</dbReference>
<reference evidence="4" key="1">
    <citation type="submission" date="2020-08" db="EMBL/GenBank/DDBJ databases">
        <title>Sequencing the genomes of 1000 actinobacteria strains.</title>
        <authorList>
            <person name="Klenk H.-P."/>
        </authorList>
    </citation>
    <scope>NUCLEOTIDE SEQUENCE</scope>
    <source>
        <strain evidence="4">DSM 20582</strain>
    </source>
</reference>